<evidence type="ECO:0000313" key="16">
    <source>
        <dbReference type="Proteomes" id="UP000535509"/>
    </source>
</evidence>
<comment type="subcellular location">
    <subcellularLocation>
        <location evidence="1 9">Cell membrane</location>
        <topology evidence="1 9">Multi-pass membrane protein</topology>
    </subcellularLocation>
</comment>
<dbReference type="InterPro" id="IPR011864">
    <property type="entry name" value="Phosphate_PstC"/>
</dbReference>
<dbReference type="AlphaFoldDB" id="A0A5L8UBW8"/>
<keyword evidence="5 10" id="KW-0592">Phosphate transport</keyword>
<comment type="caution">
    <text evidence="15">The sequence shown here is derived from an EMBL/GenBank/DDBJ whole genome shotgun (WGS) entry which is preliminary data.</text>
</comment>
<reference evidence="15 17" key="1">
    <citation type="submission" date="2018-05" db="EMBL/GenBank/DDBJ databases">
        <authorList>
            <consortium name="PulseNet: The National Subtyping Network for Foodborne Disease Surveillance"/>
            <person name="Tarr C.L."/>
            <person name="Trees E."/>
            <person name="Katz L.S."/>
            <person name="Carleton-Romer H.A."/>
            <person name="Stroika S."/>
            <person name="Kucerova Z."/>
            <person name="Roache K.F."/>
            <person name="Sabol A.L."/>
            <person name="Besser J."/>
            <person name="Gerner-Smidt P."/>
        </authorList>
    </citation>
    <scope>NUCLEOTIDE SEQUENCE</scope>
    <source>
        <strain evidence="14">2014D-0197</strain>
        <strain evidence="12 17">2016D-0221</strain>
        <strain evidence="15">D4313</strain>
        <strain evidence="13 16">PNUSAC001503</strain>
    </source>
</reference>
<dbReference type="EMBL" id="AABQDW010000016">
    <property type="protein sequence ID" value="EAI5408614.1"/>
    <property type="molecule type" value="Genomic_DNA"/>
</dbReference>
<dbReference type="OMA" id="ETMALYM"/>
<dbReference type="Pfam" id="PF00528">
    <property type="entry name" value="BPD_transp_1"/>
    <property type="match status" value="1"/>
</dbReference>
<dbReference type="InterPro" id="IPR000515">
    <property type="entry name" value="MetI-like"/>
</dbReference>
<dbReference type="RefSeq" id="WP_002848193.1">
    <property type="nucleotide sequence ID" value="NZ_AABUZP020000061.1"/>
</dbReference>
<keyword evidence="8 9" id="KW-0472">Membrane</keyword>
<dbReference type="GO" id="GO:0005315">
    <property type="term" value="F:phosphate transmembrane transporter activity"/>
    <property type="evidence" value="ECO:0007669"/>
    <property type="project" value="InterPro"/>
</dbReference>
<dbReference type="SUPFAM" id="SSF161098">
    <property type="entry name" value="MetI-like"/>
    <property type="match status" value="1"/>
</dbReference>
<evidence type="ECO:0000256" key="3">
    <source>
        <dbReference type="ARBA" id="ARBA00022448"/>
    </source>
</evidence>
<keyword evidence="7 9" id="KW-1133">Transmembrane helix</keyword>
<proteinExistence type="inferred from homology"/>
<feature type="transmembrane region" description="Helical" evidence="9">
    <location>
        <begin position="137"/>
        <end position="160"/>
    </location>
</feature>
<evidence type="ECO:0000256" key="10">
    <source>
        <dbReference type="RuleBase" id="RU363054"/>
    </source>
</evidence>
<dbReference type="NCBIfam" id="TIGR02138">
    <property type="entry name" value="phosphate_pstC"/>
    <property type="match status" value="1"/>
</dbReference>
<dbReference type="Proteomes" id="UP000557842">
    <property type="component" value="Unassembled WGS sequence"/>
</dbReference>
<keyword evidence="4 10" id="KW-1003">Cell membrane</keyword>
<dbReference type="GeneID" id="61064026"/>
<dbReference type="PROSITE" id="PS50928">
    <property type="entry name" value="ABC_TM1"/>
    <property type="match status" value="1"/>
</dbReference>
<keyword evidence="16" id="KW-1185">Reference proteome</keyword>
<gene>
    <name evidence="15" type="primary">pstC</name>
    <name evidence="14" type="ORF">AAH17_08025</name>
    <name evidence="15" type="ORF">AAH24_08370</name>
    <name evidence="12" type="ORF">BVH53_07905</name>
    <name evidence="13" type="ORF">CX802_04880</name>
</gene>
<dbReference type="GO" id="GO:0005886">
    <property type="term" value="C:plasma membrane"/>
    <property type="evidence" value="ECO:0007669"/>
    <property type="project" value="UniProtKB-SubCell"/>
</dbReference>
<evidence type="ECO:0000256" key="6">
    <source>
        <dbReference type="ARBA" id="ARBA00022692"/>
    </source>
</evidence>
<evidence type="ECO:0000313" key="13">
    <source>
        <dbReference type="EMBL" id="EAI8859174.1"/>
    </source>
</evidence>
<feature type="domain" description="ABC transmembrane type-1" evidence="11">
    <location>
        <begin position="70"/>
        <end position="280"/>
    </location>
</feature>
<protein>
    <recommendedName>
        <fullName evidence="10">Phosphate transport system permease protein</fullName>
    </recommendedName>
</protein>
<name>A0A5L8UBW8_CAMFE</name>
<evidence type="ECO:0000313" key="17">
    <source>
        <dbReference type="Proteomes" id="UP000557842"/>
    </source>
</evidence>
<dbReference type="PANTHER" id="PTHR30425">
    <property type="entry name" value="PHOSPHATE TRANSPORT SYSTEM PERMEASE PROTEIN PST"/>
    <property type="match status" value="1"/>
</dbReference>
<evidence type="ECO:0000256" key="2">
    <source>
        <dbReference type="ARBA" id="ARBA00007069"/>
    </source>
</evidence>
<dbReference type="InterPro" id="IPR051124">
    <property type="entry name" value="Phosphate_Transport_Permease"/>
</dbReference>
<dbReference type="PANTHER" id="PTHR30425:SF1">
    <property type="entry name" value="PHOSPHATE TRANSPORT SYSTEM PERMEASE PROTEIN PSTC"/>
    <property type="match status" value="1"/>
</dbReference>
<sequence length="291" mass="31480">MIKIQKNIIIEKLFFNAARISTIIVLVVLLAIFLSLVYKAYPAISKFGINFLFDTTWDANIMIFGGLASIYGTIVSTFIAMILATPVAIGIAIFLTEIAPYKIRNFFSVNIELLAAIPSIVYGMWGFIYFVPLVRSVFGGSGFGLLSGGMVLAVMVLPFISSVSRDAMATTPQVLKESAYALGATKFDTIKDVVFPYAKAGIMGSIILALGRAFGETMAVAFLLGGISKIPSSVTEPATSIPVTLATQFGEAMGNEIYESSLFYLALILFVISFISIATAKFVFLRKRESK</sequence>
<feature type="transmembrane region" description="Helical" evidence="9">
    <location>
        <begin position="262"/>
        <end position="284"/>
    </location>
</feature>
<dbReference type="GO" id="GO:0006817">
    <property type="term" value="P:phosphate ion transport"/>
    <property type="evidence" value="ECO:0007669"/>
    <property type="project" value="UniProtKB-KW"/>
</dbReference>
<dbReference type="EMBL" id="AABTCC010000012">
    <property type="protein sequence ID" value="EAI8859174.1"/>
    <property type="molecule type" value="Genomic_DNA"/>
</dbReference>
<evidence type="ECO:0000259" key="11">
    <source>
        <dbReference type="PROSITE" id="PS50928"/>
    </source>
</evidence>
<evidence type="ECO:0000313" key="15">
    <source>
        <dbReference type="EMBL" id="EAK0469365.1"/>
    </source>
</evidence>
<comment type="caution">
    <text evidence="10">Lacks conserved residue(s) required for the propagation of feature annotation.</text>
</comment>
<evidence type="ECO:0000256" key="1">
    <source>
        <dbReference type="ARBA" id="ARBA00004651"/>
    </source>
</evidence>
<feature type="transmembrane region" description="Helical" evidence="9">
    <location>
        <begin position="106"/>
        <end position="131"/>
    </location>
</feature>
<dbReference type="Proteomes" id="UP000535509">
    <property type="component" value="Unassembled WGS sequence"/>
</dbReference>
<dbReference type="EMBL" id="AACCXM010000010">
    <property type="protein sequence ID" value="EAK0469365.1"/>
    <property type="molecule type" value="Genomic_DNA"/>
</dbReference>
<comment type="similarity">
    <text evidence="2 10">Belongs to the binding-protein-dependent transport system permease family. CysTW subfamily.</text>
</comment>
<evidence type="ECO:0000313" key="14">
    <source>
        <dbReference type="EMBL" id="EAK0453593.1"/>
    </source>
</evidence>
<dbReference type="InterPro" id="IPR035906">
    <property type="entry name" value="MetI-like_sf"/>
</dbReference>
<evidence type="ECO:0000256" key="9">
    <source>
        <dbReference type="RuleBase" id="RU363032"/>
    </source>
</evidence>
<dbReference type="CDD" id="cd06261">
    <property type="entry name" value="TM_PBP2"/>
    <property type="match status" value="1"/>
</dbReference>
<accession>A0A5L8UBW8</accession>
<keyword evidence="6 9" id="KW-0812">Transmembrane</keyword>
<comment type="function">
    <text evidence="10">Part of the binding-protein-dependent transport system for phosphate; probably responsible for the translocation of the substrate across the membrane.</text>
</comment>
<feature type="transmembrane region" description="Helical" evidence="9">
    <location>
        <begin position="20"/>
        <end position="41"/>
    </location>
</feature>
<evidence type="ECO:0000256" key="7">
    <source>
        <dbReference type="ARBA" id="ARBA00022989"/>
    </source>
</evidence>
<keyword evidence="3 9" id="KW-0813">Transport</keyword>
<organism evidence="15">
    <name type="scientific">Campylobacter fetus</name>
    <dbReference type="NCBI Taxonomy" id="196"/>
    <lineage>
        <taxon>Bacteria</taxon>
        <taxon>Pseudomonadati</taxon>
        <taxon>Campylobacterota</taxon>
        <taxon>Epsilonproteobacteria</taxon>
        <taxon>Campylobacterales</taxon>
        <taxon>Campylobacteraceae</taxon>
        <taxon>Campylobacter</taxon>
    </lineage>
</organism>
<evidence type="ECO:0000256" key="8">
    <source>
        <dbReference type="ARBA" id="ARBA00023136"/>
    </source>
</evidence>
<dbReference type="EMBL" id="AACCXK010000016">
    <property type="protein sequence ID" value="EAK0453593.1"/>
    <property type="molecule type" value="Genomic_DNA"/>
</dbReference>
<evidence type="ECO:0000256" key="4">
    <source>
        <dbReference type="ARBA" id="ARBA00022475"/>
    </source>
</evidence>
<dbReference type="Gene3D" id="1.10.3720.10">
    <property type="entry name" value="MetI-like"/>
    <property type="match status" value="1"/>
</dbReference>
<evidence type="ECO:0000256" key="5">
    <source>
        <dbReference type="ARBA" id="ARBA00022592"/>
    </source>
</evidence>
<feature type="transmembrane region" description="Helical" evidence="9">
    <location>
        <begin position="61"/>
        <end position="94"/>
    </location>
</feature>
<evidence type="ECO:0000313" key="12">
    <source>
        <dbReference type="EMBL" id="EAI5408614.1"/>
    </source>
</evidence>